<sequence>MMCRIIRRFAYHLLWRTTIQWIINRLFDEAYPLLGLMYAGSAANKWSNVPNFHSSKHVQTRLKLVFLAKPYQLHYFTAYLKRVCALCMSGLHLEFGTQYLHRQRCLCFLHTYDIALLMIAPVKYDASSFDTSRSLLH</sequence>
<evidence type="ECO:0000313" key="2">
    <source>
        <dbReference type="Proteomes" id="UP000822688"/>
    </source>
</evidence>
<dbReference type="EMBL" id="CM026422">
    <property type="protein sequence ID" value="KAG0587579.1"/>
    <property type="molecule type" value="Genomic_DNA"/>
</dbReference>
<reference evidence="1" key="1">
    <citation type="submission" date="2020-06" db="EMBL/GenBank/DDBJ databases">
        <title>WGS assembly of Ceratodon purpureus strain R40.</title>
        <authorList>
            <person name="Carey S.B."/>
            <person name="Jenkins J."/>
            <person name="Shu S."/>
            <person name="Lovell J.T."/>
            <person name="Sreedasyam A."/>
            <person name="Maumus F."/>
            <person name="Tiley G.P."/>
            <person name="Fernandez-Pozo N."/>
            <person name="Barry K."/>
            <person name="Chen C."/>
            <person name="Wang M."/>
            <person name="Lipzen A."/>
            <person name="Daum C."/>
            <person name="Saski C.A."/>
            <person name="Payton A.C."/>
            <person name="Mcbreen J.C."/>
            <person name="Conrad R.E."/>
            <person name="Kollar L.M."/>
            <person name="Olsson S."/>
            <person name="Huttunen S."/>
            <person name="Landis J.B."/>
            <person name="Wickett N.J."/>
            <person name="Johnson M.G."/>
            <person name="Rensing S.A."/>
            <person name="Grimwood J."/>
            <person name="Schmutz J."/>
            <person name="Mcdaniel S.F."/>
        </authorList>
    </citation>
    <scope>NUCLEOTIDE SEQUENCE</scope>
    <source>
        <strain evidence="1">R40</strain>
    </source>
</reference>
<gene>
    <name evidence="1" type="ORF">KC19_2G174500</name>
</gene>
<accession>A0A8T0IXE2</accession>
<name>A0A8T0IXE2_CERPU</name>
<dbReference type="AlphaFoldDB" id="A0A8T0IXE2"/>
<proteinExistence type="predicted"/>
<organism evidence="1 2">
    <name type="scientific">Ceratodon purpureus</name>
    <name type="common">Fire moss</name>
    <name type="synonym">Dicranum purpureum</name>
    <dbReference type="NCBI Taxonomy" id="3225"/>
    <lineage>
        <taxon>Eukaryota</taxon>
        <taxon>Viridiplantae</taxon>
        <taxon>Streptophyta</taxon>
        <taxon>Embryophyta</taxon>
        <taxon>Bryophyta</taxon>
        <taxon>Bryophytina</taxon>
        <taxon>Bryopsida</taxon>
        <taxon>Dicranidae</taxon>
        <taxon>Pseudoditrichales</taxon>
        <taxon>Ditrichaceae</taxon>
        <taxon>Ceratodon</taxon>
    </lineage>
</organism>
<protein>
    <submittedName>
        <fullName evidence="1">Uncharacterized protein</fullName>
    </submittedName>
</protein>
<evidence type="ECO:0000313" key="1">
    <source>
        <dbReference type="EMBL" id="KAG0587579.1"/>
    </source>
</evidence>
<keyword evidence="2" id="KW-1185">Reference proteome</keyword>
<comment type="caution">
    <text evidence="1">The sequence shown here is derived from an EMBL/GenBank/DDBJ whole genome shotgun (WGS) entry which is preliminary data.</text>
</comment>
<dbReference type="Proteomes" id="UP000822688">
    <property type="component" value="Chromosome 2"/>
</dbReference>